<proteinExistence type="predicted"/>
<protein>
    <submittedName>
        <fullName evidence="4">Extracellular solute-binding protein</fullName>
    </submittedName>
</protein>
<evidence type="ECO:0000259" key="3">
    <source>
        <dbReference type="SMART" id="SM00062"/>
    </source>
</evidence>
<dbReference type="EMBL" id="FCOC02000027">
    <property type="protein sequence ID" value="SAL52384.1"/>
    <property type="molecule type" value="Genomic_DNA"/>
</dbReference>
<evidence type="ECO:0000256" key="1">
    <source>
        <dbReference type="ARBA" id="ARBA00022729"/>
    </source>
</evidence>
<organism evidence="4 5">
    <name type="scientific">Caballeronia sordidicola</name>
    <name type="common">Burkholderia sordidicola</name>
    <dbReference type="NCBI Taxonomy" id="196367"/>
    <lineage>
        <taxon>Bacteria</taxon>
        <taxon>Pseudomonadati</taxon>
        <taxon>Pseudomonadota</taxon>
        <taxon>Betaproteobacteria</taxon>
        <taxon>Burkholderiales</taxon>
        <taxon>Burkholderiaceae</taxon>
        <taxon>Caballeronia</taxon>
    </lineage>
</organism>
<gene>
    <name evidence="4" type="ORF">AWB64_05640</name>
</gene>
<dbReference type="SUPFAM" id="SSF53850">
    <property type="entry name" value="Periplasmic binding protein-like II"/>
    <property type="match status" value="1"/>
</dbReference>
<dbReference type="Gene3D" id="3.40.190.10">
    <property type="entry name" value="Periplasmic binding protein-like II"/>
    <property type="match status" value="2"/>
</dbReference>
<feature type="signal peptide" evidence="2">
    <location>
        <begin position="1"/>
        <end position="28"/>
    </location>
</feature>
<dbReference type="InterPro" id="IPR001638">
    <property type="entry name" value="Solute-binding_3/MltF_N"/>
</dbReference>
<evidence type="ECO:0000256" key="2">
    <source>
        <dbReference type="SAM" id="SignalP"/>
    </source>
</evidence>
<feature type="domain" description="Solute-binding protein family 3/N-terminal" evidence="3">
    <location>
        <begin position="38"/>
        <end position="267"/>
    </location>
</feature>
<dbReference type="OrthoDB" id="8611212at2"/>
<sequence>MDKKSSKGRQWLVAMLCAAGFAAASVHAETAPTLTPGTLKVGMQATYPPFEYYDGDKIEGADPELARAIAKQLGSSTAFIDTPLPQLILGLNASRFDVIMSAMYVTPERAAQATPIPYAQTGSAIMVAASTGMKPRTMQDLCGMHLGIVQGTAWVGQLHDVSDHYCQPNGKPPIVVSEFGSTSYVLQAMLSNNVQAGMQVAATAKALADKSGGRVIVTSTDLINPQTIGIFVRKDNKPLHDALIKALDGLKKSGEYDSLLRRYGLKPPPAATAL</sequence>
<dbReference type="Proteomes" id="UP000054893">
    <property type="component" value="Unassembled WGS sequence"/>
</dbReference>
<evidence type="ECO:0000313" key="5">
    <source>
        <dbReference type="Proteomes" id="UP000054893"/>
    </source>
</evidence>
<keyword evidence="1 2" id="KW-0732">Signal</keyword>
<dbReference type="Pfam" id="PF00497">
    <property type="entry name" value="SBP_bac_3"/>
    <property type="match status" value="1"/>
</dbReference>
<name>A0A158I721_CABSO</name>
<dbReference type="PANTHER" id="PTHR35936:SF17">
    <property type="entry name" value="ARGININE-BINDING EXTRACELLULAR PROTEIN ARTP"/>
    <property type="match status" value="1"/>
</dbReference>
<dbReference type="PANTHER" id="PTHR35936">
    <property type="entry name" value="MEMBRANE-BOUND LYTIC MUREIN TRANSGLYCOSYLASE F"/>
    <property type="match status" value="1"/>
</dbReference>
<feature type="chain" id="PRO_5007810714" evidence="2">
    <location>
        <begin position="29"/>
        <end position="274"/>
    </location>
</feature>
<reference evidence="4 5" key="1">
    <citation type="submission" date="2016-01" db="EMBL/GenBank/DDBJ databases">
        <authorList>
            <person name="Oliw E.H."/>
        </authorList>
    </citation>
    <scope>NUCLEOTIDE SEQUENCE [LARGE SCALE GENOMIC DNA]</scope>
    <source>
        <strain evidence="4">LMG 22029</strain>
    </source>
</reference>
<dbReference type="SMART" id="SM00062">
    <property type="entry name" value="PBPb"/>
    <property type="match status" value="1"/>
</dbReference>
<dbReference type="RefSeq" id="WP_060858604.1">
    <property type="nucleotide sequence ID" value="NZ_FCOC02000027.1"/>
</dbReference>
<dbReference type="AlphaFoldDB" id="A0A158I721"/>
<accession>A0A158I721</accession>
<evidence type="ECO:0000313" key="4">
    <source>
        <dbReference type="EMBL" id="SAL52384.1"/>
    </source>
</evidence>